<dbReference type="PANTHER" id="PTHR43140">
    <property type="entry name" value="TYPE-1 RESTRICTION ENZYME ECOKI SPECIFICITY PROTEIN"/>
    <property type="match status" value="1"/>
</dbReference>
<keyword evidence="3" id="KW-0175">Coiled coil</keyword>
<evidence type="ECO:0000256" key="1">
    <source>
        <dbReference type="ARBA" id="ARBA00022747"/>
    </source>
</evidence>
<keyword evidence="1" id="KW-0680">Restriction system</keyword>
<dbReference type="PANTHER" id="PTHR43140:SF1">
    <property type="entry name" value="TYPE I RESTRICTION ENZYME ECOKI SPECIFICITY SUBUNIT"/>
    <property type="match status" value="1"/>
</dbReference>
<comment type="caution">
    <text evidence="4">The sequence shown here is derived from an EMBL/GenBank/DDBJ whole genome shotgun (WGS) entry which is preliminary data.</text>
</comment>
<name>A0ABX1BJB3_9ACTN</name>
<dbReference type="InterPro" id="IPR044946">
    <property type="entry name" value="Restrct_endonuc_typeI_TRD_sf"/>
</dbReference>
<dbReference type="EMBL" id="JAATEP010000049">
    <property type="protein sequence ID" value="NJP96402.1"/>
    <property type="molecule type" value="Genomic_DNA"/>
</dbReference>
<dbReference type="SUPFAM" id="SSF116734">
    <property type="entry name" value="DNA methylase specificity domain"/>
    <property type="match status" value="2"/>
</dbReference>
<organism evidence="4 5">
    <name type="scientific">Nonomuraea composti</name>
    <dbReference type="NCBI Taxonomy" id="2720023"/>
    <lineage>
        <taxon>Bacteria</taxon>
        <taxon>Bacillati</taxon>
        <taxon>Actinomycetota</taxon>
        <taxon>Actinomycetes</taxon>
        <taxon>Streptosporangiales</taxon>
        <taxon>Streptosporangiaceae</taxon>
        <taxon>Nonomuraea</taxon>
    </lineage>
</organism>
<sequence>MIEKTTSVVRFAALDRWDSPQISSAPTSYAWPVATLGEVAHVRLGVQVPRKGSKLRGVARPYLRAINVRRAELNLTDVKTMYLPEAQAIDLALQQGDLLFVEGSGSVTEVGRAALWNESISGVVHQNSVIRARLHDERLDPEYVITWFNSRAGNAYVREQATTTSGLYHIGASKLAGAPIPIPPIDIQRKVVAAYREILHSAETSKSKSVVLKNAAWEYFDAQLIDAAGTAAAADMVTVAEFSVLDRWDTDITPMGITSSHPIVRLDTVADIRLGVQLQRSNTGGQDVPYLRVANVQRGYLDLTDVKTMNVRPDTVARLALQRDDLLFLEANSLEEVGRCARWDGQIPLCIHQNHVIRARLRTTDLLPEYVEAWFNSPAGGSHVRARARTTSGTLYTIPVNVLADAPVPVPPVEDQGRLIAKLQEGLAEARSYLDDAEQLREQAETDLVAALTSSCDEAPSRLVTS</sequence>
<reference evidence="4 5" key="1">
    <citation type="submission" date="2020-03" db="EMBL/GenBank/DDBJ databases">
        <title>WGS of actinomycetes isolated from Thailand.</title>
        <authorList>
            <person name="Thawai C."/>
        </authorList>
    </citation>
    <scope>NUCLEOTIDE SEQUENCE [LARGE SCALE GENOMIC DNA]</scope>
    <source>
        <strain evidence="4 5">FMUSA5-5</strain>
    </source>
</reference>
<gene>
    <name evidence="4" type="ORF">HCN51_44410</name>
</gene>
<keyword evidence="2" id="KW-0238">DNA-binding</keyword>
<dbReference type="RefSeq" id="WP_168018000.1">
    <property type="nucleotide sequence ID" value="NZ_JAATEP010000049.1"/>
</dbReference>
<dbReference type="Gene3D" id="3.90.220.20">
    <property type="entry name" value="DNA methylase specificity domains"/>
    <property type="match status" value="2"/>
</dbReference>
<protein>
    <recommendedName>
        <fullName evidence="6">Restriction endonuclease subunit S</fullName>
    </recommendedName>
</protein>
<keyword evidence="5" id="KW-1185">Reference proteome</keyword>
<evidence type="ECO:0000256" key="2">
    <source>
        <dbReference type="ARBA" id="ARBA00023125"/>
    </source>
</evidence>
<proteinExistence type="predicted"/>
<evidence type="ECO:0000313" key="5">
    <source>
        <dbReference type="Proteomes" id="UP000696294"/>
    </source>
</evidence>
<feature type="coiled-coil region" evidence="3">
    <location>
        <begin position="420"/>
        <end position="454"/>
    </location>
</feature>
<dbReference type="CDD" id="cd17253">
    <property type="entry name" value="RMtype1_S_Eco933I-TRD2-CR2_like"/>
    <property type="match status" value="1"/>
</dbReference>
<evidence type="ECO:0000256" key="3">
    <source>
        <dbReference type="SAM" id="Coils"/>
    </source>
</evidence>
<accession>A0ABX1BJB3</accession>
<evidence type="ECO:0000313" key="4">
    <source>
        <dbReference type="EMBL" id="NJP96402.1"/>
    </source>
</evidence>
<dbReference type="Proteomes" id="UP000696294">
    <property type="component" value="Unassembled WGS sequence"/>
</dbReference>
<dbReference type="InterPro" id="IPR051212">
    <property type="entry name" value="Type-I_RE_S_subunit"/>
</dbReference>
<evidence type="ECO:0008006" key="6">
    <source>
        <dbReference type="Google" id="ProtNLM"/>
    </source>
</evidence>